<feature type="transmembrane region" description="Helical" evidence="1">
    <location>
        <begin position="640"/>
        <end position="659"/>
    </location>
</feature>
<evidence type="ECO:0000256" key="1">
    <source>
        <dbReference type="SAM" id="Phobius"/>
    </source>
</evidence>
<dbReference type="Proteomes" id="UP000001979">
    <property type="component" value="Chromosome"/>
</dbReference>
<keyword evidence="3" id="KW-1185">Reference proteome</keyword>
<protein>
    <submittedName>
        <fullName evidence="2">Uncharacterized protein</fullName>
    </submittedName>
</protein>
<accession>Q12TY7</accession>
<feature type="transmembrane region" description="Helical" evidence="1">
    <location>
        <begin position="530"/>
        <end position="547"/>
    </location>
</feature>
<name>Q12TY7_METBU</name>
<dbReference type="Gene3D" id="2.60.120.560">
    <property type="entry name" value="Exo-inulinase, domain 1"/>
    <property type="match status" value="1"/>
</dbReference>
<dbReference type="AlphaFoldDB" id="Q12TY7"/>
<feature type="transmembrane region" description="Helical" evidence="1">
    <location>
        <begin position="616"/>
        <end position="634"/>
    </location>
</feature>
<dbReference type="HOGENOM" id="CLU_414271_0_0_2"/>
<keyword evidence="1" id="KW-0812">Transmembrane</keyword>
<dbReference type="Gene3D" id="2.60.98.40">
    <property type="match status" value="1"/>
</dbReference>
<dbReference type="STRING" id="259564.Mbur_2226"/>
<evidence type="ECO:0000313" key="2">
    <source>
        <dbReference type="EMBL" id="ABE53089.1"/>
    </source>
</evidence>
<organism evidence="2 3">
    <name type="scientific">Methanococcoides burtonii (strain DSM 6242 / NBRC 107633 / OCM 468 / ACE-M)</name>
    <dbReference type="NCBI Taxonomy" id="259564"/>
    <lineage>
        <taxon>Archaea</taxon>
        <taxon>Methanobacteriati</taxon>
        <taxon>Methanobacteriota</taxon>
        <taxon>Stenosarchaea group</taxon>
        <taxon>Methanomicrobia</taxon>
        <taxon>Methanosarcinales</taxon>
        <taxon>Methanosarcinaceae</taxon>
        <taxon>Methanococcoides</taxon>
    </lineage>
</organism>
<reference evidence="3" key="1">
    <citation type="journal article" date="2009" name="ISME J.">
        <title>The genome sequence of the psychrophilic archaeon, Methanococcoides burtonii: the role of genome evolution in cold adaptation.</title>
        <authorList>
            <person name="Allen M.A."/>
            <person name="Lauro F.M."/>
            <person name="Williams T.J."/>
            <person name="Burg D."/>
            <person name="Siddiqui K.S."/>
            <person name="De Francisci D."/>
            <person name="Chong K.W."/>
            <person name="Pilak O."/>
            <person name="Chew H.H."/>
            <person name="De Maere M.Z."/>
            <person name="Ting L."/>
            <person name="Katrib M."/>
            <person name="Ng C."/>
            <person name="Sowers K.R."/>
            <person name="Galperin M.Y."/>
            <person name="Anderson I.J."/>
            <person name="Ivanova N."/>
            <person name="Dalin E."/>
            <person name="Martinez M."/>
            <person name="Lapidus A."/>
            <person name="Hauser L."/>
            <person name="Land M."/>
            <person name="Thomas T."/>
            <person name="Cavicchioli R."/>
        </authorList>
    </citation>
    <scope>NUCLEOTIDE SEQUENCE [LARGE SCALE GENOMIC DNA]</scope>
    <source>
        <strain evidence="3">DSM 6242 / NBRC 107633 / OCM 468 / ACE-M</strain>
    </source>
</reference>
<feature type="transmembrane region" description="Helical" evidence="1">
    <location>
        <begin position="583"/>
        <end position="600"/>
    </location>
</feature>
<keyword evidence="1" id="KW-1133">Transmembrane helix</keyword>
<feature type="transmembrane region" description="Helical" evidence="1">
    <location>
        <begin position="559"/>
        <end position="577"/>
    </location>
</feature>
<dbReference type="KEGG" id="mbu:Mbur_2226"/>
<keyword evidence="1" id="KW-0472">Membrane</keyword>
<gene>
    <name evidence="2" type="ordered locus">Mbur_2226</name>
</gene>
<proteinExistence type="predicted"/>
<dbReference type="EMBL" id="CP000300">
    <property type="protein sequence ID" value="ABE53089.1"/>
    <property type="molecule type" value="Genomic_DNA"/>
</dbReference>
<evidence type="ECO:0000313" key="3">
    <source>
        <dbReference type="Proteomes" id="UP000001979"/>
    </source>
</evidence>
<sequence length="662" mass="73811">MIRKYMILSILFLCIFVGLTSAQEDIHSDIFNLDLSSWTAITLDSWQIENGIATSTGGNPGLIYNEWDDTQYISEIDVTANDTLINKYSQIGFYVYYEDSDNYVRIFLRDDDRGKDNYDGLDYESKGPSFANARTYNINTSSNTSVEFDSNVMHHLKVVRLNKNIYVYFDDELALTFEFKDENPAGKVGFYVYSCTGYFDNFYLRPILMENASGYINELNLTSTNPTTRIGSIYTLHLDDITNENVMFSLSKFGKTLDSNVASEGDTVSLNFENGDEAVNFKVTQVFDAEDNSAVWLEDIISASTDDLNIGVDEISIEPSYYQEEDMEIQFSVKNLDGGRYTAKPEITISTDGDSKTIYQELDLLSGDSEEIKVVLKAPQKQGSQKVTVTIRTEYSTIEKSVDYQVRVINPTVTTLSADLQEDNGIRGTVSIGSPFSAELVDWDTTAAIRVYRVVDNGKKEIYSKDVPVTGSTFNIALGYNEFYRGDGQYVVSVDTGGMQDSDLFEIVGEDFTYAPTGDEMPPTILTGELYPKLMMLLIGMFAAVSVRNHMQRMTRSLPLDILAIACGLAVLAAAFIRGESDMAAAGIVLTGTGIGMAVVRRSDSAVGKVFMMDSHLHDFAGMLLVFLSAGYIVMQVPEWSFYIVVGTLVGYYSALNLYRRR</sequence>